<evidence type="ECO:0000259" key="2">
    <source>
        <dbReference type="SMART" id="SM00852"/>
    </source>
</evidence>
<evidence type="ECO:0000313" key="4">
    <source>
        <dbReference type="Proteomes" id="UP000182427"/>
    </source>
</evidence>
<dbReference type="AlphaFoldDB" id="A0A1G7EWS9"/>
<dbReference type="Pfam" id="PF02464">
    <property type="entry name" value="CinA"/>
    <property type="match status" value="1"/>
</dbReference>
<dbReference type="InterPro" id="IPR050101">
    <property type="entry name" value="CinA"/>
</dbReference>
<organism evidence="3 4">
    <name type="scientific">Terriglobus roseus</name>
    <dbReference type="NCBI Taxonomy" id="392734"/>
    <lineage>
        <taxon>Bacteria</taxon>
        <taxon>Pseudomonadati</taxon>
        <taxon>Acidobacteriota</taxon>
        <taxon>Terriglobia</taxon>
        <taxon>Terriglobales</taxon>
        <taxon>Acidobacteriaceae</taxon>
        <taxon>Terriglobus</taxon>
    </lineage>
</organism>
<gene>
    <name evidence="3" type="ORF">SAMN05444167_0126</name>
</gene>
<dbReference type="NCBIfam" id="TIGR00199">
    <property type="entry name" value="PncC_domain"/>
    <property type="match status" value="1"/>
</dbReference>
<keyword evidence="4" id="KW-1185">Reference proteome</keyword>
<dbReference type="CDD" id="cd00885">
    <property type="entry name" value="cinA"/>
    <property type="match status" value="1"/>
</dbReference>
<dbReference type="HAMAP" id="MF_00226_B">
    <property type="entry name" value="CinA_B"/>
    <property type="match status" value="1"/>
</dbReference>
<name>A0A1G7EWS9_9BACT</name>
<dbReference type="PANTHER" id="PTHR13939:SF0">
    <property type="entry name" value="NMN AMIDOHYDROLASE-LIKE PROTEIN YFAY"/>
    <property type="match status" value="1"/>
</dbReference>
<accession>A0A1G7EWS9</accession>
<dbReference type="RefSeq" id="WP_331711391.1">
    <property type="nucleotide sequence ID" value="NZ_LT629690.1"/>
</dbReference>
<dbReference type="Gene3D" id="3.90.950.20">
    <property type="entry name" value="CinA-like"/>
    <property type="match status" value="1"/>
</dbReference>
<dbReference type="InterPro" id="IPR008136">
    <property type="entry name" value="CinA_C"/>
</dbReference>
<dbReference type="SUPFAM" id="SSF142433">
    <property type="entry name" value="CinA-like"/>
    <property type="match status" value="1"/>
</dbReference>
<protein>
    <recommendedName>
        <fullName evidence="1">CinA-like protein</fullName>
    </recommendedName>
</protein>
<dbReference type="NCBIfam" id="TIGR00200">
    <property type="entry name" value="cinA_nterm"/>
    <property type="match status" value="1"/>
</dbReference>
<evidence type="ECO:0000313" key="3">
    <source>
        <dbReference type="EMBL" id="SDE68097.1"/>
    </source>
</evidence>
<dbReference type="PANTHER" id="PTHR13939">
    <property type="entry name" value="NICOTINAMIDE-NUCLEOTIDE AMIDOHYDROLASE PNCC"/>
    <property type="match status" value="1"/>
</dbReference>
<dbReference type="EMBL" id="LT629690">
    <property type="protein sequence ID" value="SDE68097.1"/>
    <property type="molecule type" value="Genomic_DNA"/>
</dbReference>
<dbReference type="NCBIfam" id="NF001813">
    <property type="entry name" value="PRK00549.1"/>
    <property type="match status" value="1"/>
</dbReference>
<dbReference type="PIRSF" id="PIRSF006728">
    <property type="entry name" value="CinA"/>
    <property type="match status" value="1"/>
</dbReference>
<evidence type="ECO:0000256" key="1">
    <source>
        <dbReference type="HAMAP-Rule" id="MF_00226"/>
    </source>
</evidence>
<dbReference type="Proteomes" id="UP000182427">
    <property type="component" value="Chromosome I"/>
</dbReference>
<dbReference type="Gene3D" id="3.40.980.10">
    <property type="entry name" value="MoaB/Mog-like domain"/>
    <property type="match status" value="1"/>
</dbReference>
<feature type="domain" description="MoaB/Mog" evidence="2">
    <location>
        <begin position="12"/>
        <end position="182"/>
    </location>
</feature>
<dbReference type="InterPro" id="IPR036653">
    <property type="entry name" value="CinA-like_C"/>
</dbReference>
<comment type="similarity">
    <text evidence="1">Belongs to the CinA family.</text>
</comment>
<sequence>MATDPTPSMIAEIIAVGSEMLTPYRQDTNSLAMTAELNKLGVTVAFKTILGDTFQHLVDAAKIALTRADIVLFSGGLGPTEDDLTREAVASALGVGMTRNETVVEGLKQRFAKRGLVIQEINFKQADVIDGAKLLPNPNGTAPGQWMATEYGGKPRYIALLPGPPKELLPMFVEQVRPRLQQVIPRLHIAYRWLRMAVVPESEVDARTSPIYLSYPDVSTTILSTGGEIQLHFLCAKPTLEEAQERVDEVLSKCEHEMMDSVFSADGESLEQVVLLMLGMRHLTLSTAESCTGGLIAERLTAVSGSSRSFLGGAVVYSDELKALFADVPKELIQKHGAVSDPVARAMAEGIRARIGSDLAIGVTGIAGPGGATLNKPVGRVYIALADAEGTQVRELNLSGDRERVRWFASQYALVMLRQKLLS</sequence>
<dbReference type="InterPro" id="IPR008135">
    <property type="entry name" value="Competence-induced_CinA"/>
</dbReference>
<dbReference type="SMART" id="SM00852">
    <property type="entry name" value="MoCF_biosynth"/>
    <property type="match status" value="1"/>
</dbReference>
<reference evidence="3 4" key="1">
    <citation type="submission" date="2016-10" db="EMBL/GenBank/DDBJ databases">
        <authorList>
            <person name="de Groot N.N."/>
        </authorList>
    </citation>
    <scope>NUCLEOTIDE SEQUENCE [LARGE SCALE GENOMIC DNA]</scope>
    <source>
        <strain evidence="3 4">GAS232</strain>
    </source>
</reference>
<proteinExistence type="inferred from homology"/>
<dbReference type="SUPFAM" id="SSF53218">
    <property type="entry name" value="Molybdenum cofactor biosynthesis proteins"/>
    <property type="match status" value="1"/>
</dbReference>
<dbReference type="InterPro" id="IPR036425">
    <property type="entry name" value="MoaB/Mog-like_dom_sf"/>
</dbReference>
<dbReference type="Pfam" id="PF00994">
    <property type="entry name" value="MoCF_biosynth"/>
    <property type="match status" value="1"/>
</dbReference>
<dbReference type="InterPro" id="IPR001453">
    <property type="entry name" value="MoaB/Mog_dom"/>
</dbReference>